<evidence type="ECO:0000313" key="2">
    <source>
        <dbReference type="Proteomes" id="UP000288216"/>
    </source>
</evidence>
<dbReference type="AlphaFoldDB" id="A0A401PWH6"/>
<reference evidence="1 2" key="1">
    <citation type="journal article" date="2018" name="Nat. Ecol. Evol.">
        <title>Shark genomes provide insights into elasmobranch evolution and the origin of vertebrates.</title>
        <authorList>
            <person name="Hara Y"/>
            <person name="Yamaguchi K"/>
            <person name="Onimaru K"/>
            <person name="Kadota M"/>
            <person name="Koyanagi M"/>
            <person name="Keeley SD"/>
            <person name="Tatsumi K"/>
            <person name="Tanaka K"/>
            <person name="Motone F"/>
            <person name="Kageyama Y"/>
            <person name="Nozu R"/>
            <person name="Adachi N"/>
            <person name="Nishimura O"/>
            <person name="Nakagawa R"/>
            <person name="Tanegashima C"/>
            <person name="Kiyatake I"/>
            <person name="Matsumoto R"/>
            <person name="Murakumo K"/>
            <person name="Nishida K"/>
            <person name="Terakita A"/>
            <person name="Kuratani S"/>
            <person name="Sato K"/>
            <person name="Hyodo S Kuraku.S."/>
        </authorList>
    </citation>
    <scope>NUCLEOTIDE SEQUENCE [LARGE SCALE GENOMIC DNA]</scope>
</reference>
<comment type="caution">
    <text evidence="1">The sequence shown here is derived from an EMBL/GenBank/DDBJ whole genome shotgun (WGS) entry which is preliminary data.</text>
</comment>
<name>A0A401PWH6_SCYTO</name>
<dbReference type="Proteomes" id="UP000288216">
    <property type="component" value="Unassembled WGS sequence"/>
</dbReference>
<dbReference type="EMBL" id="BFAA01012903">
    <property type="protein sequence ID" value="GCB77481.1"/>
    <property type="molecule type" value="Genomic_DNA"/>
</dbReference>
<keyword evidence="2" id="KW-1185">Reference proteome</keyword>
<proteinExistence type="predicted"/>
<accession>A0A401PWH6</accession>
<gene>
    <name evidence="1" type="ORF">scyTo_0018478</name>
</gene>
<organism evidence="1 2">
    <name type="scientific">Scyliorhinus torazame</name>
    <name type="common">Cloudy catshark</name>
    <name type="synonym">Catulus torazame</name>
    <dbReference type="NCBI Taxonomy" id="75743"/>
    <lineage>
        <taxon>Eukaryota</taxon>
        <taxon>Metazoa</taxon>
        <taxon>Chordata</taxon>
        <taxon>Craniata</taxon>
        <taxon>Vertebrata</taxon>
        <taxon>Chondrichthyes</taxon>
        <taxon>Elasmobranchii</taxon>
        <taxon>Galeomorphii</taxon>
        <taxon>Galeoidea</taxon>
        <taxon>Carcharhiniformes</taxon>
        <taxon>Scyliorhinidae</taxon>
        <taxon>Scyliorhinus</taxon>
    </lineage>
</organism>
<sequence>MYQDDLRGRTGCTITELAKQGEIAEGAAAEGRATLHWEMETEVTVDSGEGVTLAVTLQTLDINRCAAVWPSTGTGGL</sequence>
<evidence type="ECO:0000313" key="1">
    <source>
        <dbReference type="EMBL" id="GCB77481.1"/>
    </source>
</evidence>
<protein>
    <submittedName>
        <fullName evidence="1">Uncharacterized protein</fullName>
    </submittedName>
</protein>